<dbReference type="InterPro" id="IPR029063">
    <property type="entry name" value="SAM-dependent_MTases_sf"/>
</dbReference>
<gene>
    <name evidence="1" type="ORF">ISO4_03240</name>
</gene>
<accession>A0ABS0AKM4</accession>
<comment type="caution">
    <text evidence="1">The sequence shown here is derived from an EMBL/GenBank/DDBJ whole genome shotgun (WGS) entry which is preliminary data.</text>
</comment>
<dbReference type="SUPFAM" id="SSF53335">
    <property type="entry name" value="S-adenosyl-L-methionine-dependent methyltransferases"/>
    <property type="match status" value="1"/>
</dbReference>
<dbReference type="RefSeq" id="WP_142950054.1">
    <property type="nucleotide sequence ID" value="NZ_ARXR01000060.1"/>
</dbReference>
<dbReference type="PANTHER" id="PTHR20974:SF0">
    <property type="entry name" value="UPF0585 PROTEIN CG18661"/>
    <property type="match status" value="1"/>
</dbReference>
<organism evidence="1 2">
    <name type="scientific">Alloalcanivorax venustensis ISO4</name>
    <dbReference type="NCBI Taxonomy" id="1177184"/>
    <lineage>
        <taxon>Bacteria</taxon>
        <taxon>Pseudomonadati</taxon>
        <taxon>Pseudomonadota</taxon>
        <taxon>Gammaproteobacteria</taxon>
        <taxon>Oceanospirillales</taxon>
        <taxon>Alcanivoracaceae</taxon>
        <taxon>Alloalcanivorax</taxon>
    </lineage>
</organism>
<dbReference type="InterPro" id="IPR010342">
    <property type="entry name" value="DUF938"/>
</dbReference>
<dbReference type="Proteomes" id="UP000644441">
    <property type="component" value="Unassembled WGS sequence"/>
</dbReference>
<evidence type="ECO:0008006" key="3">
    <source>
        <dbReference type="Google" id="ProtNLM"/>
    </source>
</evidence>
<dbReference type="Gene3D" id="3.40.50.150">
    <property type="entry name" value="Vaccinia Virus protein VP39"/>
    <property type="match status" value="1"/>
</dbReference>
<evidence type="ECO:0000313" key="2">
    <source>
        <dbReference type="Proteomes" id="UP000644441"/>
    </source>
</evidence>
<name>A0ABS0AKM4_9GAMM</name>
<protein>
    <recommendedName>
        <fullName evidence="3">Methylase</fullName>
    </recommendedName>
</protein>
<dbReference type="Pfam" id="PF06080">
    <property type="entry name" value="DUF938"/>
    <property type="match status" value="1"/>
</dbReference>
<sequence length="193" mass="21784">MKPFSQAAENNKGPILDVLRDYLTAPGDLLEIGAGTGQHAVWLAPHFPQVLWTPTELPENLDGLSQWLADAPSDNLAEPLALDVEGDWPAQAYRYIFTANTFHIVSRPQVELCIRRVCETLLPDGRFLVYGPFNYHGTYTSDSNREFDLSLKARDIAMGIRDQEWVVERFAEHGRELIHDHAMPANNRILVFG</sequence>
<proteinExistence type="predicted"/>
<evidence type="ECO:0000313" key="1">
    <source>
        <dbReference type="EMBL" id="MBF5054638.1"/>
    </source>
</evidence>
<reference evidence="1 2" key="1">
    <citation type="submission" date="2012-09" db="EMBL/GenBank/DDBJ databases">
        <title>Genome Sequence of alkane-degrading Bacterium Alcanivorax venustensis ISO4.</title>
        <authorList>
            <person name="Lai Q."/>
            <person name="Shao Z."/>
        </authorList>
    </citation>
    <scope>NUCLEOTIDE SEQUENCE [LARGE SCALE GENOMIC DNA]</scope>
    <source>
        <strain evidence="1 2">ISO4</strain>
    </source>
</reference>
<dbReference type="EMBL" id="ARXR01000060">
    <property type="protein sequence ID" value="MBF5054638.1"/>
    <property type="molecule type" value="Genomic_DNA"/>
</dbReference>
<keyword evidence="2" id="KW-1185">Reference proteome</keyword>
<dbReference type="PANTHER" id="PTHR20974">
    <property type="entry name" value="UPF0585 PROTEIN CG18661"/>
    <property type="match status" value="1"/>
</dbReference>